<organism evidence="1 2">
    <name type="scientific">Andreesenia angusta</name>
    <dbReference type="NCBI Taxonomy" id="39480"/>
    <lineage>
        <taxon>Bacteria</taxon>
        <taxon>Bacillati</taxon>
        <taxon>Bacillota</taxon>
        <taxon>Tissierellia</taxon>
        <taxon>Tissierellales</taxon>
        <taxon>Gottschalkiaceae</taxon>
        <taxon>Andreesenia</taxon>
    </lineage>
</organism>
<dbReference type="Gene3D" id="1.10.3230.30">
    <property type="entry name" value="Phage gp6-like head-tail connector protein"/>
    <property type="match status" value="1"/>
</dbReference>
<reference evidence="1 2" key="1">
    <citation type="submission" date="2016-09" db="EMBL/GenBank/DDBJ databases">
        <title>Genome sequence of Eubacterium angustum.</title>
        <authorList>
            <person name="Poehlein A."/>
            <person name="Daniel R."/>
        </authorList>
    </citation>
    <scope>NUCLEOTIDE SEQUENCE [LARGE SCALE GENOMIC DNA]</scope>
    <source>
        <strain evidence="1 2">DSM 1989</strain>
    </source>
</reference>
<accession>A0A1S1V3V3</accession>
<sequence length="93" mass="10860">MELPEIKTYLRIDGIEEDTLLAGLQVSSEKYLENAGVRKDYTNELYKTTICLLISHFYENRQFEQVGSHVARMSLNLDTMINQLRYSQEDVIL</sequence>
<dbReference type="STRING" id="39480.EUAN_22360"/>
<dbReference type="RefSeq" id="WP_071064484.1">
    <property type="nucleotide sequence ID" value="NZ_MKIE01000014.1"/>
</dbReference>
<gene>
    <name evidence="1" type="ORF">EUAN_22360</name>
</gene>
<keyword evidence="2" id="KW-1185">Reference proteome</keyword>
<name>A0A1S1V3V3_9FIRM</name>
<dbReference type="Proteomes" id="UP000180254">
    <property type="component" value="Unassembled WGS sequence"/>
</dbReference>
<dbReference type="InterPro" id="IPR021146">
    <property type="entry name" value="Phage_gp6-like_head-tail"/>
</dbReference>
<dbReference type="InterPro" id="IPR006450">
    <property type="entry name" value="Phage_HK97_gp6-like"/>
</dbReference>
<dbReference type="OrthoDB" id="5654at2"/>
<proteinExistence type="predicted"/>
<dbReference type="AlphaFoldDB" id="A0A1S1V3V3"/>
<dbReference type="EMBL" id="MKIE01000014">
    <property type="protein sequence ID" value="OHW61386.1"/>
    <property type="molecule type" value="Genomic_DNA"/>
</dbReference>
<dbReference type="NCBIfam" id="TIGR01560">
    <property type="entry name" value="put_DNA_pack"/>
    <property type="match status" value="1"/>
</dbReference>
<dbReference type="CDD" id="cd08054">
    <property type="entry name" value="gp6"/>
    <property type="match status" value="1"/>
</dbReference>
<comment type="caution">
    <text evidence="1">The sequence shown here is derived from an EMBL/GenBank/DDBJ whole genome shotgun (WGS) entry which is preliminary data.</text>
</comment>
<evidence type="ECO:0000313" key="2">
    <source>
        <dbReference type="Proteomes" id="UP000180254"/>
    </source>
</evidence>
<dbReference type="Pfam" id="PF05135">
    <property type="entry name" value="Phage_connect_1"/>
    <property type="match status" value="1"/>
</dbReference>
<protein>
    <submittedName>
        <fullName evidence="1">Phage gp6-like head-tail connector protein</fullName>
    </submittedName>
</protein>
<evidence type="ECO:0000313" key="1">
    <source>
        <dbReference type="EMBL" id="OHW61386.1"/>
    </source>
</evidence>